<proteinExistence type="predicted"/>
<keyword evidence="2" id="KW-1185">Reference proteome</keyword>
<evidence type="ECO:0000313" key="2">
    <source>
        <dbReference type="Proteomes" id="UP000786183"/>
    </source>
</evidence>
<dbReference type="Gene3D" id="3.90.550.10">
    <property type="entry name" value="Spore Coat Polysaccharide Biosynthesis Protein SpsA, Chain A"/>
    <property type="match status" value="1"/>
</dbReference>
<dbReference type="Proteomes" id="UP000786183">
    <property type="component" value="Unassembled WGS sequence"/>
</dbReference>
<dbReference type="CDD" id="cd00761">
    <property type="entry name" value="Glyco_tranf_GTA_type"/>
    <property type="match status" value="1"/>
</dbReference>
<organism evidence="1 2">
    <name type="scientific">Campylobacter canadensis</name>
    <dbReference type="NCBI Taxonomy" id="449520"/>
    <lineage>
        <taxon>Bacteria</taxon>
        <taxon>Pseudomonadati</taxon>
        <taxon>Campylobacterota</taxon>
        <taxon>Epsilonproteobacteria</taxon>
        <taxon>Campylobacterales</taxon>
        <taxon>Campylobacteraceae</taxon>
        <taxon>Campylobacter</taxon>
    </lineage>
</organism>
<evidence type="ECO:0000313" key="1">
    <source>
        <dbReference type="EMBL" id="MBZ7988215.1"/>
    </source>
</evidence>
<dbReference type="SUPFAM" id="SSF53448">
    <property type="entry name" value="Nucleotide-diphospho-sugar transferases"/>
    <property type="match status" value="1"/>
</dbReference>
<reference evidence="1 2" key="1">
    <citation type="submission" date="2020-07" db="EMBL/GenBank/DDBJ databases">
        <title>Transfer of Campylobacter canadensis to the novel genus Avispirillum gen. nov., that also includes two novel species recovered from migratory waterfowl: Avispirillum anseris sp. nov. and Avispirillum brantae sp. nov.</title>
        <authorList>
            <person name="Miller W.G."/>
            <person name="Chapman M.H."/>
            <person name="Yee E."/>
            <person name="Inglis G.D."/>
        </authorList>
    </citation>
    <scope>NUCLEOTIDE SEQUENCE [LARGE SCALE GENOMIC DNA]</scope>
    <source>
        <strain evidence="1 2">L283</strain>
    </source>
</reference>
<comment type="caution">
    <text evidence="1">The sequence shown here is derived from an EMBL/GenBank/DDBJ whole genome shotgun (WGS) entry which is preliminary data.</text>
</comment>
<feature type="non-terminal residue" evidence="1">
    <location>
        <position position="1"/>
    </location>
</feature>
<accession>A0ABS7WTW1</accession>
<dbReference type="EMBL" id="JACGBB010000086">
    <property type="protein sequence ID" value="MBZ7988215.1"/>
    <property type="molecule type" value="Genomic_DNA"/>
</dbReference>
<dbReference type="InterPro" id="IPR010446">
    <property type="entry name" value="GalNAc_Trfase_b"/>
</dbReference>
<protein>
    <submittedName>
        <fullName evidence="1">Beta-1,4-N-acetylgalactosaminyltransferase</fullName>
    </submittedName>
</protein>
<dbReference type="Pfam" id="PF06306">
    <property type="entry name" value="CgtA"/>
    <property type="match status" value="1"/>
</dbReference>
<feature type="non-terminal residue" evidence="1">
    <location>
        <position position="175"/>
    </location>
</feature>
<dbReference type="InterPro" id="IPR029044">
    <property type="entry name" value="Nucleotide-diphossugar_trans"/>
</dbReference>
<sequence>YFININKNIYGGKHKGYFDYDKKAKDENSALNPWAYIRVKNEDITLRASLESILPAIQRGIIAYNDCDDKSEEIILEFCKQYPSFIPKKYPYNVQIQNPKNEENKLYSYYNWAASFIPKGQWLVKIDVDHIYDAKKLFSSFYLAKKDHDLVSIARLNVAVYENKVYVVPSYYIDV</sequence>
<gene>
    <name evidence="1" type="ORF">AVCANL283_08955</name>
</gene>
<name>A0ABS7WTW1_9BACT</name>